<dbReference type="RefSeq" id="WP_194031171.1">
    <property type="nucleotide sequence ID" value="NZ_JADEWZ010000037.1"/>
</dbReference>
<proteinExistence type="predicted"/>
<dbReference type="Proteomes" id="UP000654482">
    <property type="component" value="Unassembled WGS sequence"/>
</dbReference>
<dbReference type="Pfam" id="PF08852">
    <property type="entry name" value="DUF1822"/>
    <property type="match status" value="1"/>
</dbReference>
<dbReference type="EMBL" id="JADEWZ010000037">
    <property type="protein sequence ID" value="MBE9118084.1"/>
    <property type="molecule type" value="Genomic_DNA"/>
</dbReference>
<keyword evidence="2" id="KW-1185">Reference proteome</keyword>
<name>A0A8J7J5J6_9CYAN</name>
<protein>
    <submittedName>
        <fullName evidence="1">DUF1822 family protein</fullName>
    </submittedName>
</protein>
<gene>
    <name evidence="1" type="ORF">IQ249_19500</name>
</gene>
<sequence length="308" mass="34985">MNDDIAFTIPLTRAAHQFARENGKTSTQIYLNRLAVFAVNYYLDCFAIETELKGNNGSGFILELLGNVSRLMLKNIGNLECHSVLEGTNTCKIPFEVRDGVLGYVAVQIDRELKEAKPIGFLSPKQLERFREVEDVPLAAFDSVELLYEHLQPTSQEIHLSEWLNDIIDAGWETVERFFQAQQPTLAMNFRGIAQAERKEVEVKQSGVKRWKLIDLERAEEKIALFVGLKPKDRQEMDIEVEVYPSMGQTQLPKDLQLMILDEAGEMVMHAKARQTQNLHFDFSGDIGENFGVKLTIGDVSFVQSFLI</sequence>
<dbReference type="InterPro" id="IPR014951">
    <property type="entry name" value="DUF1822"/>
</dbReference>
<organism evidence="1 2">
    <name type="scientific">Lusitaniella coriacea LEGE 07157</name>
    <dbReference type="NCBI Taxonomy" id="945747"/>
    <lineage>
        <taxon>Bacteria</taxon>
        <taxon>Bacillati</taxon>
        <taxon>Cyanobacteriota</taxon>
        <taxon>Cyanophyceae</taxon>
        <taxon>Spirulinales</taxon>
        <taxon>Lusitaniellaceae</taxon>
        <taxon>Lusitaniella</taxon>
    </lineage>
</organism>
<dbReference type="AlphaFoldDB" id="A0A8J7J5J6"/>
<comment type="caution">
    <text evidence="1">The sequence shown here is derived from an EMBL/GenBank/DDBJ whole genome shotgun (WGS) entry which is preliminary data.</text>
</comment>
<evidence type="ECO:0000313" key="2">
    <source>
        <dbReference type="Proteomes" id="UP000654482"/>
    </source>
</evidence>
<evidence type="ECO:0000313" key="1">
    <source>
        <dbReference type="EMBL" id="MBE9118084.1"/>
    </source>
</evidence>
<accession>A0A8J7J5J6</accession>
<reference evidence="1" key="1">
    <citation type="submission" date="2020-10" db="EMBL/GenBank/DDBJ databases">
        <authorList>
            <person name="Castelo-Branco R."/>
            <person name="Eusebio N."/>
            <person name="Adriana R."/>
            <person name="Vieira A."/>
            <person name="Brugerolle De Fraissinette N."/>
            <person name="Rezende De Castro R."/>
            <person name="Schneider M.P."/>
            <person name="Vasconcelos V."/>
            <person name="Leao P.N."/>
        </authorList>
    </citation>
    <scope>NUCLEOTIDE SEQUENCE</scope>
    <source>
        <strain evidence="1">LEGE 07157</strain>
    </source>
</reference>